<evidence type="ECO:0000313" key="13">
    <source>
        <dbReference type="EMBL" id="KKR51379.1"/>
    </source>
</evidence>
<evidence type="ECO:0000256" key="1">
    <source>
        <dbReference type="ARBA" id="ARBA00004496"/>
    </source>
</evidence>
<gene>
    <name evidence="13" type="ORF">UT84_C0001G0064</name>
</gene>
<dbReference type="InterPro" id="IPR017945">
    <property type="entry name" value="DHBP_synth_RibB-like_a/b_dom"/>
</dbReference>
<evidence type="ECO:0000256" key="10">
    <source>
        <dbReference type="ARBA" id="ARBA00029774"/>
    </source>
</evidence>
<dbReference type="PATRIC" id="fig|1618405.3.peg.68"/>
<evidence type="ECO:0000313" key="14">
    <source>
        <dbReference type="Proteomes" id="UP000034531"/>
    </source>
</evidence>
<dbReference type="PANTHER" id="PTHR17490:SF16">
    <property type="entry name" value="THREONYLCARBAMOYL-AMP SYNTHASE"/>
    <property type="match status" value="1"/>
</dbReference>
<dbReference type="GO" id="GO:0005524">
    <property type="term" value="F:ATP binding"/>
    <property type="evidence" value="ECO:0007669"/>
    <property type="project" value="UniProtKB-KW"/>
</dbReference>
<evidence type="ECO:0000256" key="5">
    <source>
        <dbReference type="ARBA" id="ARBA00022679"/>
    </source>
</evidence>
<dbReference type="GO" id="GO:0000049">
    <property type="term" value="F:tRNA binding"/>
    <property type="evidence" value="ECO:0007669"/>
    <property type="project" value="TreeGrafter"/>
</dbReference>
<dbReference type="InterPro" id="IPR050156">
    <property type="entry name" value="TC-AMP_synthase_SUA5"/>
</dbReference>
<organism evidence="13 14">
    <name type="scientific">Candidatus Curtissbacteria bacterium GW2011_GWA1_40_16</name>
    <dbReference type="NCBI Taxonomy" id="1618405"/>
    <lineage>
        <taxon>Bacteria</taxon>
        <taxon>Candidatus Curtissiibacteriota</taxon>
    </lineage>
</organism>
<evidence type="ECO:0000256" key="3">
    <source>
        <dbReference type="ARBA" id="ARBA00012584"/>
    </source>
</evidence>
<evidence type="ECO:0000256" key="9">
    <source>
        <dbReference type="ARBA" id="ARBA00022840"/>
    </source>
</evidence>
<dbReference type="InterPro" id="IPR006070">
    <property type="entry name" value="Sua5-like_dom"/>
</dbReference>
<protein>
    <recommendedName>
        <fullName evidence="10">L-threonylcarbamoyladenylate synthase</fullName>
        <ecNumber evidence="3">2.7.7.87</ecNumber>
    </recommendedName>
    <alternativeName>
        <fullName evidence="10">L-threonylcarbamoyladenylate synthase</fullName>
    </alternativeName>
</protein>
<dbReference type="NCBIfam" id="TIGR00057">
    <property type="entry name" value="L-threonylcarbamoyladenylate synthase"/>
    <property type="match status" value="1"/>
</dbReference>
<proteinExistence type="inferred from homology"/>
<keyword evidence="9" id="KW-0067">ATP-binding</keyword>
<dbReference type="Proteomes" id="UP000034531">
    <property type="component" value="Unassembled WGS sequence"/>
</dbReference>
<keyword evidence="6" id="KW-0819">tRNA processing</keyword>
<keyword evidence="8" id="KW-0547">Nucleotide-binding</keyword>
<comment type="catalytic activity">
    <reaction evidence="11">
        <text>L-threonine + hydrogencarbonate + ATP = L-threonylcarbamoyladenylate + diphosphate + H2O</text>
        <dbReference type="Rhea" id="RHEA:36407"/>
        <dbReference type="ChEBI" id="CHEBI:15377"/>
        <dbReference type="ChEBI" id="CHEBI:17544"/>
        <dbReference type="ChEBI" id="CHEBI:30616"/>
        <dbReference type="ChEBI" id="CHEBI:33019"/>
        <dbReference type="ChEBI" id="CHEBI:57926"/>
        <dbReference type="ChEBI" id="CHEBI:73682"/>
        <dbReference type="EC" id="2.7.7.87"/>
    </reaction>
</comment>
<evidence type="ECO:0000256" key="8">
    <source>
        <dbReference type="ARBA" id="ARBA00022741"/>
    </source>
</evidence>
<evidence type="ECO:0000259" key="12">
    <source>
        <dbReference type="PROSITE" id="PS51163"/>
    </source>
</evidence>
<dbReference type="PROSITE" id="PS51163">
    <property type="entry name" value="YRDC"/>
    <property type="match status" value="1"/>
</dbReference>
<dbReference type="GO" id="GO:0005737">
    <property type="term" value="C:cytoplasm"/>
    <property type="evidence" value="ECO:0007669"/>
    <property type="project" value="UniProtKB-SubCell"/>
</dbReference>
<keyword evidence="4" id="KW-0963">Cytoplasm</keyword>
<dbReference type="SUPFAM" id="SSF55821">
    <property type="entry name" value="YrdC/RibB"/>
    <property type="match status" value="1"/>
</dbReference>
<comment type="similarity">
    <text evidence="2">Belongs to the SUA5 family.</text>
</comment>
<reference evidence="13 14" key="1">
    <citation type="journal article" date="2015" name="Nature">
        <title>rRNA introns, odd ribosomes, and small enigmatic genomes across a large radiation of phyla.</title>
        <authorList>
            <person name="Brown C.T."/>
            <person name="Hug L.A."/>
            <person name="Thomas B.C."/>
            <person name="Sharon I."/>
            <person name="Castelle C.J."/>
            <person name="Singh A."/>
            <person name="Wilkins M.J."/>
            <person name="Williams K.H."/>
            <person name="Banfield J.F."/>
        </authorList>
    </citation>
    <scope>NUCLEOTIDE SEQUENCE [LARGE SCALE GENOMIC DNA]</scope>
</reference>
<dbReference type="EMBL" id="LBYI01000001">
    <property type="protein sequence ID" value="KKR51379.1"/>
    <property type="molecule type" value="Genomic_DNA"/>
</dbReference>
<comment type="caution">
    <text evidence="13">The sequence shown here is derived from an EMBL/GenBank/DDBJ whole genome shotgun (WGS) entry which is preliminary data.</text>
</comment>
<accession>A0A0G0RF85</accession>
<evidence type="ECO:0000256" key="6">
    <source>
        <dbReference type="ARBA" id="ARBA00022694"/>
    </source>
</evidence>
<dbReference type="Gene3D" id="3.90.870.10">
    <property type="entry name" value="DHBP synthase"/>
    <property type="match status" value="1"/>
</dbReference>
<sequence length="188" mass="20389">MNGQEELQSKEIEKAVAILRKGGVVIFPTDTVYGIGCRFDNPAAIERIKSIKGSRQNFPVLISHLKQAHQLAKVNNAAIGLAQKYWPGGLTIILEKQSGSGKIGIRIPNHKIAMSLIDKLGFPIVGTSANFHSQKPPISYEELDPGIISLADFVVRGNCKEKTESTVVDATSFPIKIMRKGAVNINVA</sequence>
<evidence type="ECO:0000256" key="2">
    <source>
        <dbReference type="ARBA" id="ARBA00007663"/>
    </source>
</evidence>
<evidence type="ECO:0000256" key="11">
    <source>
        <dbReference type="ARBA" id="ARBA00048366"/>
    </source>
</evidence>
<name>A0A0G0RF85_9BACT</name>
<dbReference type="PANTHER" id="PTHR17490">
    <property type="entry name" value="SUA5"/>
    <property type="match status" value="1"/>
</dbReference>
<dbReference type="Pfam" id="PF01300">
    <property type="entry name" value="Sua5_yciO_yrdC"/>
    <property type="match status" value="1"/>
</dbReference>
<feature type="domain" description="YrdC-like" evidence="12">
    <location>
        <begin position="9"/>
        <end position="183"/>
    </location>
</feature>
<dbReference type="GO" id="GO:0006450">
    <property type="term" value="P:regulation of translational fidelity"/>
    <property type="evidence" value="ECO:0007669"/>
    <property type="project" value="TreeGrafter"/>
</dbReference>
<evidence type="ECO:0000256" key="4">
    <source>
        <dbReference type="ARBA" id="ARBA00022490"/>
    </source>
</evidence>
<dbReference type="EC" id="2.7.7.87" evidence="3"/>
<dbReference type="AlphaFoldDB" id="A0A0G0RF85"/>
<dbReference type="GO" id="GO:0003725">
    <property type="term" value="F:double-stranded RNA binding"/>
    <property type="evidence" value="ECO:0007669"/>
    <property type="project" value="InterPro"/>
</dbReference>
<dbReference type="GO" id="GO:0061710">
    <property type="term" value="F:L-threonylcarbamoyladenylate synthase"/>
    <property type="evidence" value="ECO:0007669"/>
    <property type="project" value="UniProtKB-EC"/>
</dbReference>
<evidence type="ECO:0000256" key="7">
    <source>
        <dbReference type="ARBA" id="ARBA00022695"/>
    </source>
</evidence>
<dbReference type="GO" id="GO:0008033">
    <property type="term" value="P:tRNA processing"/>
    <property type="evidence" value="ECO:0007669"/>
    <property type="project" value="UniProtKB-KW"/>
</dbReference>
<keyword evidence="5" id="KW-0808">Transferase</keyword>
<keyword evidence="7" id="KW-0548">Nucleotidyltransferase</keyword>
<comment type="subcellular location">
    <subcellularLocation>
        <location evidence="1">Cytoplasm</location>
    </subcellularLocation>
</comment>